<dbReference type="SUPFAM" id="SSF51366">
    <property type="entry name" value="Ribulose-phoshate binding barrel"/>
    <property type="match status" value="1"/>
</dbReference>
<reference evidence="9" key="1">
    <citation type="submission" date="2020-05" db="EMBL/GenBank/DDBJ databases">
        <authorList>
            <person name="Chiriac C."/>
            <person name="Salcher M."/>
            <person name="Ghai R."/>
            <person name="Kavagutti S V."/>
        </authorList>
    </citation>
    <scope>NUCLEOTIDE SEQUENCE</scope>
</reference>
<dbReference type="Pfam" id="PF00290">
    <property type="entry name" value="Trp_syntA"/>
    <property type="match status" value="1"/>
</dbReference>
<dbReference type="InterPro" id="IPR013785">
    <property type="entry name" value="Aldolase_TIM"/>
</dbReference>
<evidence type="ECO:0000256" key="3">
    <source>
        <dbReference type="ARBA" id="ARBA00012043"/>
    </source>
</evidence>
<keyword evidence="7" id="KW-0456">Lyase</keyword>
<evidence type="ECO:0000256" key="8">
    <source>
        <dbReference type="ARBA" id="ARBA00049047"/>
    </source>
</evidence>
<dbReference type="UniPathway" id="UPA00035">
    <property type="reaction ID" value="UER00044"/>
</dbReference>
<keyword evidence="5" id="KW-0822">Tryptophan biosynthesis</keyword>
<dbReference type="GO" id="GO:0004834">
    <property type="term" value="F:tryptophan synthase activity"/>
    <property type="evidence" value="ECO:0007669"/>
    <property type="project" value="UniProtKB-EC"/>
</dbReference>
<gene>
    <name evidence="9" type="ORF">UFOPK3609_00669</name>
</gene>
<comment type="catalytic activity">
    <reaction evidence="8">
        <text>(1S,2R)-1-C-(indol-3-yl)glycerol 3-phosphate + L-serine = D-glyceraldehyde 3-phosphate + L-tryptophan + H2O</text>
        <dbReference type="Rhea" id="RHEA:10532"/>
        <dbReference type="ChEBI" id="CHEBI:15377"/>
        <dbReference type="ChEBI" id="CHEBI:33384"/>
        <dbReference type="ChEBI" id="CHEBI:57912"/>
        <dbReference type="ChEBI" id="CHEBI:58866"/>
        <dbReference type="ChEBI" id="CHEBI:59776"/>
        <dbReference type="EC" id="4.2.1.20"/>
    </reaction>
</comment>
<sequence length="251" mass="24919">MNAAARRLHEVTRSGRPLLVCYLPVGDPATACATPAFYAEHGVDVVEAGIGVADPVLDGPEVAGSMRRALDAGFRGAAAADRLRADLAAGDDPAAVWMSYAADGTAGPDVAATSGAGAVLLPDADPLALARDAAAHGLSAVAFCDHEPTDAQLAAASATRAYTMLAAVPGVTGERTEVGADNAALVHRVRAAGGDAPVVLGFGLSTPDHARAARDLGADGVVVGSACIRAARAGADELGRLLTGLRAALDG</sequence>
<dbReference type="PANTHER" id="PTHR43406">
    <property type="entry name" value="TRYPTOPHAN SYNTHASE, ALPHA CHAIN"/>
    <property type="match status" value="1"/>
</dbReference>
<evidence type="ECO:0000256" key="7">
    <source>
        <dbReference type="ARBA" id="ARBA00023239"/>
    </source>
</evidence>
<comment type="subunit">
    <text evidence="2">Tetramer of two alpha and two beta chains.</text>
</comment>
<evidence type="ECO:0000313" key="9">
    <source>
        <dbReference type="EMBL" id="CAB4907995.1"/>
    </source>
</evidence>
<keyword evidence="4" id="KW-0028">Amino-acid biosynthesis</keyword>
<dbReference type="EMBL" id="CAFBMQ010000081">
    <property type="protein sequence ID" value="CAB4907995.1"/>
    <property type="molecule type" value="Genomic_DNA"/>
</dbReference>
<evidence type="ECO:0000256" key="2">
    <source>
        <dbReference type="ARBA" id="ARBA00011270"/>
    </source>
</evidence>
<organism evidence="9">
    <name type="scientific">freshwater metagenome</name>
    <dbReference type="NCBI Taxonomy" id="449393"/>
    <lineage>
        <taxon>unclassified sequences</taxon>
        <taxon>metagenomes</taxon>
        <taxon>ecological metagenomes</taxon>
    </lineage>
</organism>
<comment type="pathway">
    <text evidence="1">Amino-acid biosynthesis; L-tryptophan biosynthesis; L-tryptophan from chorismate: step 5/5.</text>
</comment>
<proteinExistence type="predicted"/>
<dbReference type="PANTHER" id="PTHR43406:SF1">
    <property type="entry name" value="TRYPTOPHAN SYNTHASE ALPHA CHAIN, CHLOROPLASTIC"/>
    <property type="match status" value="1"/>
</dbReference>
<name>A0A6J7GTF6_9ZZZZ</name>
<dbReference type="EC" id="4.2.1.20" evidence="3"/>
<keyword evidence="6" id="KW-0057">Aromatic amino acid biosynthesis</keyword>
<evidence type="ECO:0000256" key="4">
    <source>
        <dbReference type="ARBA" id="ARBA00022605"/>
    </source>
</evidence>
<evidence type="ECO:0000256" key="5">
    <source>
        <dbReference type="ARBA" id="ARBA00022822"/>
    </source>
</evidence>
<dbReference type="Gene3D" id="3.20.20.70">
    <property type="entry name" value="Aldolase class I"/>
    <property type="match status" value="1"/>
</dbReference>
<evidence type="ECO:0000256" key="1">
    <source>
        <dbReference type="ARBA" id="ARBA00004733"/>
    </source>
</evidence>
<protein>
    <recommendedName>
        <fullName evidence="3">tryptophan synthase</fullName>
        <ecNumber evidence="3">4.2.1.20</ecNumber>
    </recommendedName>
</protein>
<dbReference type="AlphaFoldDB" id="A0A6J7GTF6"/>
<dbReference type="GO" id="GO:0005829">
    <property type="term" value="C:cytosol"/>
    <property type="evidence" value="ECO:0007669"/>
    <property type="project" value="TreeGrafter"/>
</dbReference>
<accession>A0A6J7GTF6</accession>
<dbReference type="InterPro" id="IPR002028">
    <property type="entry name" value="Trp_synthase_suA"/>
</dbReference>
<dbReference type="InterPro" id="IPR011060">
    <property type="entry name" value="RibuloseP-bd_barrel"/>
</dbReference>
<evidence type="ECO:0000256" key="6">
    <source>
        <dbReference type="ARBA" id="ARBA00023141"/>
    </source>
</evidence>
<dbReference type="NCBIfam" id="TIGR00262">
    <property type="entry name" value="trpA"/>
    <property type="match status" value="1"/>
</dbReference>